<gene>
    <name evidence="4" type="ORF">GRS66_007588</name>
</gene>
<dbReference type="Proteomes" id="UP000501346">
    <property type="component" value="Chromosome SeVII-ScVII"/>
</dbReference>
<dbReference type="InterPro" id="IPR050425">
    <property type="entry name" value="NAD(P)_dehydrat-like"/>
</dbReference>
<evidence type="ECO:0000256" key="1">
    <source>
        <dbReference type="ARBA" id="ARBA00023002"/>
    </source>
</evidence>
<dbReference type="Gene3D" id="3.40.50.720">
    <property type="entry name" value="NAD(P)-binding Rossmann-like Domain"/>
    <property type="match status" value="1"/>
</dbReference>
<feature type="domain" description="NAD-dependent epimerase/dehydratase" evidence="3">
    <location>
        <begin position="8"/>
        <end position="261"/>
    </location>
</feature>
<dbReference type="PANTHER" id="PTHR10366">
    <property type="entry name" value="NAD DEPENDENT EPIMERASE/DEHYDRATASE"/>
    <property type="match status" value="1"/>
</dbReference>
<sequence length="350" mass="38552">MDTKEITVFVSGATGFIALHVVHDLLKAGYKVIGSGRSQEKNDGILKKFNNNPNLSMEIVKDIAAPNAFDDVFQKRGREIKVVLHIASPVHFKTTDFEKDLLIPAVNGTKSILEAIKKYAADTVEKVVITSSVAALANPIDIRNNSLILTEETWNKDTWESCQADAVAAYCGSKKFAEQAAWKFLEENQSSIKFTLSTINPGFVFGPQLFADSLKDGINSSSGIIARLVHSKTDEKFYNYSGPFIDVRDVSEAHLVAFENSECAGKRLVLSEDLFCSQEAVDILNEEFPQLKGKITTGEPGSGPSFLEKYSCRFDNSKTKKLLGFKFHNFRDCIVDTASQMLEVQGGASI</sequence>
<dbReference type="GO" id="GO:0016616">
    <property type="term" value="F:oxidoreductase activity, acting on the CH-OH group of donors, NAD or NADP as acceptor"/>
    <property type="evidence" value="ECO:0007669"/>
    <property type="project" value="TreeGrafter"/>
</dbReference>
<proteinExistence type="inferred from homology"/>
<dbReference type="InterPro" id="IPR001509">
    <property type="entry name" value="Epimerase_deHydtase"/>
</dbReference>
<name>A0A6C1E7Z0_SACPS</name>
<dbReference type="EMBL" id="CP049004">
    <property type="protein sequence ID" value="QID85041.1"/>
    <property type="molecule type" value="Genomic_DNA"/>
</dbReference>
<organism evidence="4 5">
    <name type="scientific">Saccharomyces pastorianus</name>
    <name type="common">Lager yeast</name>
    <name type="synonym">Saccharomyces cerevisiae x Saccharomyces eubayanus</name>
    <dbReference type="NCBI Taxonomy" id="27292"/>
    <lineage>
        <taxon>Eukaryota</taxon>
        <taxon>Fungi</taxon>
        <taxon>Dikarya</taxon>
        <taxon>Ascomycota</taxon>
        <taxon>Saccharomycotina</taxon>
        <taxon>Saccharomycetes</taxon>
        <taxon>Saccharomycetales</taxon>
        <taxon>Saccharomycetaceae</taxon>
        <taxon>Saccharomyces</taxon>
    </lineage>
</organism>
<dbReference type="FunFam" id="3.40.50.720:FF:000191">
    <property type="entry name" value="Methylglyoxal reductase (NADPH-dependent)"/>
    <property type="match status" value="1"/>
</dbReference>
<evidence type="ECO:0000313" key="4">
    <source>
        <dbReference type="EMBL" id="QID85041.1"/>
    </source>
</evidence>
<comment type="similarity">
    <text evidence="2">Belongs to the NAD(P)-dependent epimerase/dehydratase family. Dihydroflavonol-4-reductase subfamily.</text>
</comment>
<evidence type="ECO:0000256" key="2">
    <source>
        <dbReference type="ARBA" id="ARBA00023445"/>
    </source>
</evidence>
<evidence type="ECO:0000259" key="3">
    <source>
        <dbReference type="Pfam" id="PF01370"/>
    </source>
</evidence>
<keyword evidence="1" id="KW-0560">Oxidoreductase</keyword>
<dbReference type="PANTHER" id="PTHR10366:SF564">
    <property type="entry name" value="STEROL-4-ALPHA-CARBOXYLATE 3-DEHYDROGENASE, DECARBOXYLATING"/>
    <property type="match status" value="1"/>
</dbReference>
<dbReference type="AlphaFoldDB" id="A0A6C1E7Z0"/>
<dbReference type="CDD" id="cd05227">
    <property type="entry name" value="AR_SDR_e"/>
    <property type="match status" value="1"/>
</dbReference>
<dbReference type="InterPro" id="IPR036291">
    <property type="entry name" value="NAD(P)-bd_dom_sf"/>
</dbReference>
<evidence type="ECO:0000313" key="5">
    <source>
        <dbReference type="Proteomes" id="UP000501346"/>
    </source>
</evidence>
<keyword evidence="5" id="KW-1185">Reference proteome</keyword>
<protein>
    <recommendedName>
        <fullName evidence="3">NAD-dependent epimerase/dehydratase domain-containing protein</fullName>
    </recommendedName>
</protein>
<accession>A0A6C1E7Z0</accession>
<reference evidence="4 5" key="1">
    <citation type="journal article" date="2019" name="BMC Genomics">
        <title>Chromosome level assembly and comparative genome analysis confirm lager-brewing yeasts originated from a single hybridization.</title>
        <authorList>
            <person name="Salazar A.N."/>
            <person name="Gorter de Vries A.R."/>
            <person name="van den Broek M."/>
            <person name="Brouwers N."/>
            <person name="de la Torre Cortes P."/>
            <person name="Kuijpers N.G.A."/>
            <person name="Daran J.G."/>
            <person name="Abeel T."/>
        </authorList>
    </citation>
    <scope>NUCLEOTIDE SEQUENCE [LARGE SCALE GENOMIC DNA]</scope>
    <source>
        <strain evidence="4 5">CBS 1483</strain>
    </source>
</reference>
<dbReference type="SUPFAM" id="SSF51735">
    <property type="entry name" value="NAD(P)-binding Rossmann-fold domains"/>
    <property type="match status" value="1"/>
</dbReference>
<dbReference type="OrthoDB" id="2735536at2759"/>
<dbReference type="Pfam" id="PF01370">
    <property type="entry name" value="Epimerase"/>
    <property type="match status" value="1"/>
</dbReference>